<dbReference type="Gene3D" id="1.20.120.220">
    <property type="entry name" value="ATP synthase, F0 complex, subunit A"/>
    <property type="match status" value="1"/>
</dbReference>
<comment type="subcellular location">
    <subcellularLocation>
        <location evidence="1">Membrane</location>
        <topology evidence="1">Multi-pass membrane protein</topology>
    </subcellularLocation>
    <subcellularLocation>
        <location evidence="11">Mitochondrion inner membrane</location>
        <topology evidence="11">Multi-pass membrane protein</topology>
    </subcellularLocation>
</comment>
<gene>
    <name evidence="13" type="primary">ATP6</name>
</gene>
<evidence type="ECO:0000256" key="4">
    <source>
        <dbReference type="ARBA" id="ARBA00022547"/>
    </source>
</evidence>
<dbReference type="InterPro" id="IPR045083">
    <property type="entry name" value="ATP_synth_F0_asu_bact/mt"/>
</dbReference>
<keyword evidence="9 12" id="KW-0472">Membrane</keyword>
<keyword evidence="8" id="KW-0406">Ion transport</keyword>
<dbReference type="Pfam" id="PF00119">
    <property type="entry name" value="ATP-synt_A"/>
    <property type="match status" value="1"/>
</dbReference>
<keyword evidence="13" id="KW-0496">Mitochondrion</keyword>
<evidence type="ECO:0000256" key="11">
    <source>
        <dbReference type="RuleBase" id="RU004450"/>
    </source>
</evidence>
<evidence type="ECO:0000256" key="6">
    <source>
        <dbReference type="ARBA" id="ARBA00022781"/>
    </source>
</evidence>
<dbReference type="CDD" id="cd00310">
    <property type="entry name" value="ATP-synt_Fo_a_6"/>
    <property type="match status" value="1"/>
</dbReference>
<dbReference type="InterPro" id="IPR023011">
    <property type="entry name" value="ATP_synth_F0_asu_AS"/>
</dbReference>
<dbReference type="InterPro" id="IPR000568">
    <property type="entry name" value="ATP_synth_F0_asu"/>
</dbReference>
<dbReference type="GO" id="GO:0005743">
    <property type="term" value="C:mitochondrial inner membrane"/>
    <property type="evidence" value="ECO:0007669"/>
    <property type="project" value="UniProtKB-SubCell"/>
</dbReference>
<dbReference type="PROSITE" id="PS00449">
    <property type="entry name" value="ATPASE_A"/>
    <property type="match status" value="1"/>
</dbReference>
<proteinExistence type="inferred from homology"/>
<feature type="transmembrane region" description="Helical" evidence="12">
    <location>
        <begin position="31"/>
        <end position="53"/>
    </location>
</feature>
<dbReference type="PANTHER" id="PTHR11410:SF0">
    <property type="entry name" value="ATP SYNTHASE SUBUNIT A"/>
    <property type="match status" value="1"/>
</dbReference>
<feature type="transmembrane region" description="Helical" evidence="12">
    <location>
        <begin position="73"/>
        <end position="96"/>
    </location>
</feature>
<name>B3TJZ9_9ANNE</name>
<organism evidence="13">
    <name type="scientific">Pista cristata</name>
    <dbReference type="NCBI Taxonomy" id="279652"/>
    <lineage>
        <taxon>Eukaryota</taxon>
        <taxon>Metazoa</taxon>
        <taxon>Spiralia</taxon>
        <taxon>Lophotrochozoa</taxon>
        <taxon>Annelida</taxon>
        <taxon>Polychaeta</taxon>
        <taxon>Sedentaria</taxon>
        <taxon>Canalipalpata</taxon>
        <taxon>Terebellida</taxon>
        <taxon>Terebelliformia</taxon>
        <taxon>Terebellidae</taxon>
        <taxon>Pista</taxon>
    </lineage>
</organism>
<geneLocation type="mitochondrion" evidence="13"/>
<dbReference type="EMBL" id="EU239688">
    <property type="protein sequence ID" value="ABW82631.1"/>
    <property type="molecule type" value="Genomic_DNA"/>
</dbReference>
<evidence type="ECO:0000313" key="13">
    <source>
        <dbReference type="EMBL" id="ABW82631.1"/>
    </source>
</evidence>
<dbReference type="SUPFAM" id="SSF81336">
    <property type="entry name" value="F1F0 ATP synthase subunit A"/>
    <property type="match status" value="1"/>
</dbReference>
<dbReference type="GO" id="GO:0046933">
    <property type="term" value="F:proton-transporting ATP synthase activity, rotational mechanism"/>
    <property type="evidence" value="ECO:0007669"/>
    <property type="project" value="TreeGrafter"/>
</dbReference>
<dbReference type="GO" id="GO:0045259">
    <property type="term" value="C:proton-transporting ATP synthase complex"/>
    <property type="evidence" value="ECO:0007669"/>
    <property type="project" value="UniProtKB-KW"/>
</dbReference>
<accession>B3TJZ9</accession>
<dbReference type="InterPro" id="IPR035908">
    <property type="entry name" value="F0_ATP_A_sf"/>
</dbReference>
<dbReference type="AlphaFoldDB" id="B3TJZ9"/>
<evidence type="ECO:0000256" key="2">
    <source>
        <dbReference type="ARBA" id="ARBA00006810"/>
    </source>
</evidence>
<keyword evidence="5 12" id="KW-0812">Transmembrane</keyword>
<keyword evidence="3" id="KW-0813">Transport</keyword>
<keyword evidence="10" id="KW-0066">ATP synthesis</keyword>
<evidence type="ECO:0000256" key="7">
    <source>
        <dbReference type="ARBA" id="ARBA00022989"/>
    </source>
</evidence>
<reference evidence="13" key="1">
    <citation type="journal article" date="2008" name="Gene">
        <title>Phylogenetic information from three mitochondrial genomes of Terebelliformia (Annelida) worms and duplication of the methionine tRNA.</title>
        <authorList>
            <person name="Zhong M."/>
            <person name="Struck T.H."/>
            <person name="Halanych K.M."/>
        </authorList>
    </citation>
    <scope>NUCLEOTIDE SEQUENCE</scope>
</reference>
<evidence type="ECO:0000256" key="8">
    <source>
        <dbReference type="ARBA" id="ARBA00023065"/>
    </source>
</evidence>
<feature type="transmembrane region" description="Helical" evidence="12">
    <location>
        <begin position="206"/>
        <end position="227"/>
    </location>
</feature>
<keyword evidence="4" id="KW-0138">CF(0)</keyword>
<dbReference type="PANTHER" id="PTHR11410">
    <property type="entry name" value="ATP SYNTHASE SUBUNIT A"/>
    <property type="match status" value="1"/>
</dbReference>
<evidence type="ECO:0000256" key="12">
    <source>
        <dbReference type="SAM" id="Phobius"/>
    </source>
</evidence>
<evidence type="ECO:0000256" key="1">
    <source>
        <dbReference type="ARBA" id="ARBA00004141"/>
    </source>
</evidence>
<feature type="transmembrane region" description="Helical" evidence="12">
    <location>
        <begin position="175"/>
        <end position="200"/>
    </location>
</feature>
<evidence type="ECO:0000256" key="5">
    <source>
        <dbReference type="ARBA" id="ARBA00022692"/>
    </source>
</evidence>
<sequence length="232" mass="25663">MLTDIFSSFDPATSSLFNSLPSPLFWKTNMIIIMIISSSFWIAPSSLSQILSFPKDTMHSQVSRTFGSHLKGFSPLTTSIFLLLLLINLSGLFPYCFSTSSHLFLTLTLALPLYYHSLYSSFINSPSSFAAGILPSGAPDWLNPFLILAESLSILVRPITLSFRLAANMSAGHVVLSLMGIYAASALLYSSFNFIILIAIQAFYMLFEFGICLIQAYIFCLLLSLYADDHTQ</sequence>
<evidence type="ECO:0000256" key="10">
    <source>
        <dbReference type="ARBA" id="ARBA00023310"/>
    </source>
</evidence>
<evidence type="ECO:0000256" key="9">
    <source>
        <dbReference type="ARBA" id="ARBA00023136"/>
    </source>
</evidence>
<dbReference type="NCBIfam" id="TIGR01131">
    <property type="entry name" value="ATP_synt_6_or_A"/>
    <property type="match status" value="1"/>
</dbReference>
<keyword evidence="7 12" id="KW-1133">Transmembrane helix</keyword>
<protein>
    <recommendedName>
        <fullName evidence="11">ATP synthase subunit a</fullName>
    </recommendedName>
</protein>
<keyword evidence="6" id="KW-0375">Hydrogen ion transport</keyword>
<dbReference type="PRINTS" id="PR00123">
    <property type="entry name" value="ATPASEA"/>
</dbReference>
<evidence type="ECO:0000256" key="3">
    <source>
        <dbReference type="ARBA" id="ARBA00022448"/>
    </source>
</evidence>
<comment type="similarity">
    <text evidence="2">Belongs to the ATPase A chain family.</text>
</comment>